<dbReference type="KEGG" id="lcre:Pla8534_30030"/>
<gene>
    <name evidence="2" type="ORF">Pla8534_30030</name>
</gene>
<dbReference type="Proteomes" id="UP000317648">
    <property type="component" value="Chromosome"/>
</dbReference>
<name>A0A518DTM8_9BACT</name>
<evidence type="ECO:0000256" key="1">
    <source>
        <dbReference type="SAM" id="MobiDB-lite"/>
    </source>
</evidence>
<reference evidence="2 3" key="1">
    <citation type="submission" date="2019-02" db="EMBL/GenBank/DDBJ databases">
        <title>Deep-cultivation of Planctomycetes and their phenomic and genomic characterization uncovers novel biology.</title>
        <authorList>
            <person name="Wiegand S."/>
            <person name="Jogler M."/>
            <person name="Boedeker C."/>
            <person name="Pinto D."/>
            <person name="Vollmers J."/>
            <person name="Rivas-Marin E."/>
            <person name="Kohn T."/>
            <person name="Peeters S.H."/>
            <person name="Heuer A."/>
            <person name="Rast P."/>
            <person name="Oberbeckmann S."/>
            <person name="Bunk B."/>
            <person name="Jeske O."/>
            <person name="Meyerdierks A."/>
            <person name="Storesund J.E."/>
            <person name="Kallscheuer N."/>
            <person name="Luecker S."/>
            <person name="Lage O.M."/>
            <person name="Pohl T."/>
            <person name="Merkel B.J."/>
            <person name="Hornburger P."/>
            <person name="Mueller R.-W."/>
            <person name="Bruemmer F."/>
            <person name="Labrenz M."/>
            <person name="Spormann A.M."/>
            <person name="Op den Camp H."/>
            <person name="Overmann J."/>
            <person name="Amann R."/>
            <person name="Jetten M.S.M."/>
            <person name="Mascher T."/>
            <person name="Medema M.H."/>
            <person name="Devos D.P."/>
            <person name="Kaster A.-K."/>
            <person name="Ovreas L."/>
            <person name="Rohde M."/>
            <person name="Galperin M.Y."/>
            <person name="Jogler C."/>
        </authorList>
    </citation>
    <scope>NUCLEOTIDE SEQUENCE [LARGE SCALE GENOMIC DNA]</scope>
    <source>
        <strain evidence="2 3">Pla85_3_4</strain>
    </source>
</reference>
<dbReference type="EMBL" id="CP036433">
    <property type="protein sequence ID" value="QDU95191.1"/>
    <property type="molecule type" value="Genomic_DNA"/>
</dbReference>
<protein>
    <submittedName>
        <fullName evidence="2">Uncharacterized protein</fullName>
    </submittedName>
</protein>
<dbReference type="RefSeq" id="WP_145053956.1">
    <property type="nucleotide sequence ID" value="NZ_CP036433.1"/>
</dbReference>
<dbReference type="AlphaFoldDB" id="A0A518DTM8"/>
<feature type="region of interest" description="Disordered" evidence="1">
    <location>
        <begin position="10"/>
        <end position="48"/>
    </location>
</feature>
<organism evidence="2 3">
    <name type="scientific">Lignipirellula cremea</name>
    <dbReference type="NCBI Taxonomy" id="2528010"/>
    <lineage>
        <taxon>Bacteria</taxon>
        <taxon>Pseudomonadati</taxon>
        <taxon>Planctomycetota</taxon>
        <taxon>Planctomycetia</taxon>
        <taxon>Pirellulales</taxon>
        <taxon>Pirellulaceae</taxon>
        <taxon>Lignipirellula</taxon>
    </lineage>
</organism>
<proteinExistence type="predicted"/>
<sequence>MLDLELIFAPDKAAPPLGDSPTNDLAPSPSVDDLASEPCADVNEADAETREERIAIAQEGGDCDPVLAFDSSDAGAVWQAALDHLDGDPRFPPDLMDSLRTADARWADVPEGDDWGELIEVIDPPDPCPNCGTLERWQSLAGNWRCMRCDPPAVALRLRERAEVIRRQIKP</sequence>
<evidence type="ECO:0000313" key="3">
    <source>
        <dbReference type="Proteomes" id="UP000317648"/>
    </source>
</evidence>
<accession>A0A518DTM8</accession>
<keyword evidence="3" id="KW-1185">Reference proteome</keyword>
<evidence type="ECO:0000313" key="2">
    <source>
        <dbReference type="EMBL" id="QDU95191.1"/>
    </source>
</evidence>
<dbReference type="OrthoDB" id="94750at203682"/>